<evidence type="ECO:0000256" key="3">
    <source>
        <dbReference type="ARBA" id="ARBA00009677"/>
    </source>
</evidence>
<accession>A0ABR9Z1R9</accession>
<dbReference type="RefSeq" id="WP_094132028.1">
    <property type="nucleotide sequence ID" value="NZ_CP023310.1"/>
</dbReference>
<keyword evidence="6" id="KW-0975">Bacterial flagellum</keyword>
<evidence type="ECO:0000256" key="5">
    <source>
        <dbReference type="ARBA" id="ARBA00022525"/>
    </source>
</evidence>
<dbReference type="InterPro" id="IPR053927">
    <property type="entry name" value="FlgK_helical"/>
</dbReference>
<keyword evidence="11" id="KW-1185">Reference proteome</keyword>
<evidence type="ECO:0000256" key="1">
    <source>
        <dbReference type="ARBA" id="ARBA00004365"/>
    </source>
</evidence>
<keyword evidence="10" id="KW-0282">Flagellum</keyword>
<keyword evidence="10" id="KW-0966">Cell projection</keyword>
<dbReference type="EMBL" id="RDPI01000004">
    <property type="protein sequence ID" value="MBF4372405.1"/>
    <property type="molecule type" value="Genomic_DNA"/>
</dbReference>
<dbReference type="Pfam" id="PF21158">
    <property type="entry name" value="flgK_1st_1"/>
    <property type="match status" value="1"/>
</dbReference>
<dbReference type="Pfam" id="PF22638">
    <property type="entry name" value="FlgK_D1"/>
    <property type="match status" value="1"/>
</dbReference>
<feature type="domain" description="Flagellar basal-body/hook protein C-terminal" evidence="7">
    <location>
        <begin position="584"/>
        <end position="623"/>
    </location>
</feature>
<dbReference type="SUPFAM" id="SSF64518">
    <property type="entry name" value="Phase 1 flagellin"/>
    <property type="match status" value="2"/>
</dbReference>
<dbReference type="Pfam" id="PF06429">
    <property type="entry name" value="Flg_bbr_C"/>
    <property type="match status" value="1"/>
</dbReference>
<evidence type="ECO:0000256" key="4">
    <source>
        <dbReference type="ARBA" id="ARBA00016244"/>
    </source>
</evidence>
<evidence type="ECO:0000259" key="8">
    <source>
        <dbReference type="Pfam" id="PF21158"/>
    </source>
</evidence>
<dbReference type="PRINTS" id="PR01005">
    <property type="entry name" value="FLGHOOKAP1"/>
</dbReference>
<sequence length="624" mass="68538">MASDLLNLGTQSVLTAQRQLSTTGHNISNVNTEGYSRQSVIQGTNTPRQYGGETYGMGVHVEKVRRSWDQFAVNELNLSTTSFSFKRDDEENLDMLSKLLSSVASKKIPENLNEWFDAIKTLADSPNDVGARKVVLEKADLITQNMNDFHENIRRQSDATNKGLDVAVERINQLALELRDLQRLMMRTPGPHNDLMDQHEKLVAELSEYTKVTVTPRKNAEGFNIHIGSGHTLVSGTEASQMKMVDGYPDVSQRRLAMIEGKGIKTITTEDIGGKLSALFTMRDKHIPYLMDELGRMATSFSYEVNKLQSQGLDLRGNVGRALFTDVNSEVNARSRAIIAGNSKADMAVYIEDTSALKSGEYSLQYNGSNYTVLKPTGERVNVPVVGSSLFLDGMRVEIRNAPQAGERILLRPTRNGAAIMKMATNDPTAIAAQSYEASTTFAQGQAKFNILSAGGLREFEVVISPTGDQFAVTDTKGNVLLEPQAYPPSNSITVLGTTFELTAGALPNDKFTANLVPSEGDNGNLRKMQHIQTEKKLNGGETTVLGVYHDLNTDFGLQLATASRLSDVARLEKESAQERIASISGVNLDEEAANMMKFQQAYMASSRIMQVANDTFNTILQLR</sequence>
<protein>
    <recommendedName>
        <fullName evidence="4">Flagellar hook-associated protein 1</fullName>
    </recommendedName>
</protein>
<name>A0ABR9Z1R9_VIBAN</name>
<feature type="domain" description="Flagellar hook-associated protein FlgK helical" evidence="9">
    <location>
        <begin position="94"/>
        <end position="324"/>
    </location>
</feature>
<evidence type="ECO:0000259" key="9">
    <source>
        <dbReference type="Pfam" id="PF22638"/>
    </source>
</evidence>
<keyword evidence="10" id="KW-0969">Cilium</keyword>
<dbReference type="InterPro" id="IPR002371">
    <property type="entry name" value="FlgK"/>
</dbReference>
<gene>
    <name evidence="10" type="primary">flgK</name>
    <name evidence="10" type="ORF">EAY46_04850</name>
</gene>
<comment type="similarity">
    <text evidence="3">Belongs to the flagella basal body rod proteins family.</text>
</comment>
<evidence type="ECO:0000313" key="10">
    <source>
        <dbReference type="EMBL" id="MBF4372405.1"/>
    </source>
</evidence>
<reference evidence="10 11" key="1">
    <citation type="journal article" date="2021" name="PeerJ">
        <title>Analysis of 44 Vibrio anguillarum genomes reveals high genetic diversity.</title>
        <authorList>
            <person name="Hansen M.J."/>
            <person name="Dalsgaard I."/>
        </authorList>
    </citation>
    <scope>NUCLEOTIDE SEQUENCE [LARGE SCALE GENOMIC DNA]</scope>
    <source>
        <strain evidence="10 11">040915-1/1B</strain>
    </source>
</reference>
<comment type="caution">
    <text evidence="10">The sequence shown here is derived from an EMBL/GenBank/DDBJ whole genome shotgun (WGS) entry which is preliminary data.</text>
</comment>
<evidence type="ECO:0000259" key="7">
    <source>
        <dbReference type="Pfam" id="PF06429"/>
    </source>
</evidence>
<evidence type="ECO:0000256" key="6">
    <source>
        <dbReference type="ARBA" id="ARBA00023143"/>
    </source>
</evidence>
<dbReference type="Proteomes" id="UP000726136">
    <property type="component" value="Unassembled WGS sequence"/>
</dbReference>
<proteinExistence type="inferred from homology"/>
<dbReference type="NCBIfam" id="TIGR02492">
    <property type="entry name" value="flgK_ends"/>
    <property type="match status" value="1"/>
</dbReference>
<keyword evidence="5" id="KW-0964">Secreted</keyword>
<feature type="domain" description="Flagellar hook-associated protein 1 D2-like" evidence="8">
    <location>
        <begin position="341"/>
        <end position="413"/>
    </location>
</feature>
<evidence type="ECO:0000313" key="11">
    <source>
        <dbReference type="Proteomes" id="UP000726136"/>
    </source>
</evidence>
<comment type="subcellular location">
    <subcellularLocation>
        <location evidence="1">Bacterial flagellum</location>
    </subcellularLocation>
    <subcellularLocation>
        <location evidence="2">Secreted</location>
    </subcellularLocation>
</comment>
<organism evidence="10 11">
    <name type="scientific">Vibrio anguillarum</name>
    <name type="common">Listonella anguillarum</name>
    <dbReference type="NCBI Taxonomy" id="55601"/>
    <lineage>
        <taxon>Bacteria</taxon>
        <taxon>Pseudomonadati</taxon>
        <taxon>Pseudomonadota</taxon>
        <taxon>Gammaproteobacteria</taxon>
        <taxon>Vibrionales</taxon>
        <taxon>Vibrionaceae</taxon>
        <taxon>Vibrio</taxon>
    </lineage>
</organism>
<dbReference type="InterPro" id="IPR010930">
    <property type="entry name" value="Flg_bb/hook_C_dom"/>
</dbReference>
<evidence type="ECO:0000256" key="2">
    <source>
        <dbReference type="ARBA" id="ARBA00004613"/>
    </source>
</evidence>
<dbReference type="InterPro" id="IPR049119">
    <property type="entry name" value="FlgK_D2-like"/>
</dbReference>
<dbReference type="PANTHER" id="PTHR30033:SF1">
    <property type="entry name" value="FLAGELLAR HOOK-ASSOCIATED PROTEIN 1"/>
    <property type="match status" value="1"/>
</dbReference>
<dbReference type="PANTHER" id="PTHR30033">
    <property type="entry name" value="FLAGELLAR HOOK-ASSOCIATED PROTEIN 1"/>
    <property type="match status" value="1"/>
</dbReference>